<organism evidence="1 2">
    <name type="scientific">Xenopus laevis</name>
    <name type="common">African clawed frog</name>
    <dbReference type="NCBI Taxonomy" id="8355"/>
    <lineage>
        <taxon>Eukaryota</taxon>
        <taxon>Metazoa</taxon>
        <taxon>Chordata</taxon>
        <taxon>Craniata</taxon>
        <taxon>Vertebrata</taxon>
        <taxon>Euteleostomi</taxon>
        <taxon>Amphibia</taxon>
        <taxon>Batrachia</taxon>
        <taxon>Anura</taxon>
        <taxon>Pipoidea</taxon>
        <taxon>Pipidae</taxon>
        <taxon>Xenopodinae</taxon>
        <taxon>Xenopus</taxon>
        <taxon>Xenopus</taxon>
    </lineage>
</organism>
<protein>
    <submittedName>
        <fullName evidence="1">Uncharacterized protein</fullName>
    </submittedName>
</protein>
<gene>
    <name evidence="1" type="ORF">XELAEV_18038574mg</name>
</gene>
<evidence type="ECO:0000313" key="2">
    <source>
        <dbReference type="Proteomes" id="UP000694892"/>
    </source>
</evidence>
<sequence>MCFSTHSQILLIIQYFQFENVAFLKPILIGNNTPCVYSYRQGYKGEFDQSVVVKNLKWAMDGTGIPIIHQRLKNKARGRPVCPEGNIMCTSIALSALHHPLHGSKMRGRKLGGRVAVWR</sequence>
<dbReference type="Proteomes" id="UP000694892">
    <property type="component" value="Chromosome 8L"/>
</dbReference>
<reference evidence="2" key="1">
    <citation type="journal article" date="2016" name="Nature">
        <title>Genome evolution in the allotetraploid frog Xenopus laevis.</title>
        <authorList>
            <person name="Session A.M."/>
            <person name="Uno Y."/>
            <person name="Kwon T."/>
            <person name="Chapman J.A."/>
            <person name="Toyoda A."/>
            <person name="Takahashi S."/>
            <person name="Fukui A."/>
            <person name="Hikosaka A."/>
            <person name="Suzuki A."/>
            <person name="Kondo M."/>
            <person name="van Heeringen S.J."/>
            <person name="Quigley I."/>
            <person name="Heinz S."/>
            <person name="Ogino H."/>
            <person name="Ochi H."/>
            <person name="Hellsten U."/>
            <person name="Lyons J.B."/>
            <person name="Simakov O."/>
            <person name="Putnam N."/>
            <person name="Stites J."/>
            <person name="Kuroki Y."/>
            <person name="Tanaka T."/>
            <person name="Michiue T."/>
            <person name="Watanabe M."/>
            <person name="Bogdanovic O."/>
            <person name="Lister R."/>
            <person name="Georgiou G."/>
            <person name="Paranjpe S.S."/>
            <person name="van Kruijsbergen I."/>
            <person name="Shu S."/>
            <person name="Carlson J."/>
            <person name="Kinoshita T."/>
            <person name="Ohta Y."/>
            <person name="Mawaribuchi S."/>
            <person name="Jenkins J."/>
            <person name="Grimwood J."/>
            <person name="Schmutz J."/>
            <person name="Mitros T."/>
            <person name="Mozaffari S.V."/>
            <person name="Suzuki Y."/>
            <person name="Haramoto Y."/>
            <person name="Yamamoto T.S."/>
            <person name="Takagi C."/>
            <person name="Heald R."/>
            <person name="Miller K."/>
            <person name="Haudenschild C."/>
            <person name="Kitzman J."/>
            <person name="Nakayama T."/>
            <person name="Izutsu Y."/>
            <person name="Robert J."/>
            <person name="Fortriede J."/>
            <person name="Burns K."/>
            <person name="Lotay V."/>
            <person name="Karimi K."/>
            <person name="Yasuoka Y."/>
            <person name="Dichmann D.S."/>
            <person name="Flajnik M.F."/>
            <person name="Houston D.W."/>
            <person name="Shendure J."/>
            <person name="DuPasquier L."/>
            <person name="Vize P.D."/>
            <person name="Zorn A.M."/>
            <person name="Ito M."/>
            <person name="Marcotte E.M."/>
            <person name="Wallingford J.B."/>
            <person name="Ito Y."/>
            <person name="Asashima M."/>
            <person name="Ueno N."/>
            <person name="Matsuda Y."/>
            <person name="Veenstra G.J."/>
            <person name="Fujiyama A."/>
            <person name="Harland R.M."/>
            <person name="Taira M."/>
            <person name="Rokhsar D.S."/>
        </authorList>
    </citation>
    <scope>NUCLEOTIDE SEQUENCE [LARGE SCALE GENOMIC DNA]</scope>
    <source>
        <strain evidence="2">J</strain>
    </source>
</reference>
<proteinExistence type="predicted"/>
<evidence type="ECO:0000313" key="1">
    <source>
        <dbReference type="EMBL" id="OCT67289.1"/>
    </source>
</evidence>
<dbReference type="EMBL" id="CM004480">
    <property type="protein sequence ID" value="OCT67289.1"/>
    <property type="molecule type" value="Genomic_DNA"/>
</dbReference>
<name>A0A974C5Z5_XENLA</name>
<dbReference type="AlphaFoldDB" id="A0A974C5Z5"/>
<accession>A0A974C5Z5</accession>